<feature type="region of interest" description="Disordered" evidence="1">
    <location>
        <begin position="16"/>
        <end position="59"/>
    </location>
</feature>
<evidence type="ECO:0000313" key="2">
    <source>
        <dbReference type="EMBL" id="KAL3530181.1"/>
    </source>
</evidence>
<dbReference type="Proteomes" id="UP001630127">
    <property type="component" value="Unassembled WGS sequence"/>
</dbReference>
<accession>A0ABD3AEG7</accession>
<keyword evidence="3" id="KW-1185">Reference proteome</keyword>
<dbReference type="EMBL" id="JBJUIK010000004">
    <property type="protein sequence ID" value="KAL3530181.1"/>
    <property type="molecule type" value="Genomic_DNA"/>
</dbReference>
<proteinExistence type="predicted"/>
<organism evidence="2 3">
    <name type="scientific">Cinchona calisaya</name>
    <dbReference type="NCBI Taxonomy" id="153742"/>
    <lineage>
        <taxon>Eukaryota</taxon>
        <taxon>Viridiplantae</taxon>
        <taxon>Streptophyta</taxon>
        <taxon>Embryophyta</taxon>
        <taxon>Tracheophyta</taxon>
        <taxon>Spermatophyta</taxon>
        <taxon>Magnoliopsida</taxon>
        <taxon>eudicotyledons</taxon>
        <taxon>Gunneridae</taxon>
        <taxon>Pentapetalae</taxon>
        <taxon>asterids</taxon>
        <taxon>lamiids</taxon>
        <taxon>Gentianales</taxon>
        <taxon>Rubiaceae</taxon>
        <taxon>Cinchonoideae</taxon>
        <taxon>Cinchoneae</taxon>
        <taxon>Cinchona</taxon>
    </lineage>
</organism>
<protein>
    <recommendedName>
        <fullName evidence="4">Zinc finger protein</fullName>
    </recommendedName>
</protein>
<evidence type="ECO:0000256" key="1">
    <source>
        <dbReference type="SAM" id="MobiDB-lite"/>
    </source>
</evidence>
<evidence type="ECO:0008006" key="4">
    <source>
        <dbReference type="Google" id="ProtNLM"/>
    </source>
</evidence>
<gene>
    <name evidence="2" type="ORF">ACH5RR_009503</name>
</gene>
<name>A0ABD3AEG7_9GENT</name>
<evidence type="ECO:0000313" key="3">
    <source>
        <dbReference type="Proteomes" id="UP001630127"/>
    </source>
</evidence>
<reference evidence="2 3" key="1">
    <citation type="submission" date="2024-11" db="EMBL/GenBank/DDBJ databases">
        <title>A near-complete genome assembly of Cinchona calisaya.</title>
        <authorList>
            <person name="Lian D.C."/>
            <person name="Zhao X.W."/>
            <person name="Wei L."/>
        </authorList>
    </citation>
    <scope>NUCLEOTIDE SEQUENCE [LARGE SCALE GENOMIC DNA]</scope>
    <source>
        <tissue evidence="2">Nenye</tissue>
    </source>
</reference>
<sequence length="174" mass="19589">MERYLNAYDPVINSINGQEMWPRPNLPPILPPHYQPQPGRPKKLRRRDPNSPMKKTSKRKLYKMSKTVAKVYKCGLCKKTGYNKRAYPLNTAQKENKTTTAIEAVVDNLHERSVNEETATDANTKSASVEVTVELVQMPTQTQQEHQLGTLKVGTVRLLQPIVGIVGPSRLGVL</sequence>
<dbReference type="AlphaFoldDB" id="A0ABD3AEG7"/>
<comment type="caution">
    <text evidence="2">The sequence shown here is derived from an EMBL/GenBank/DDBJ whole genome shotgun (WGS) entry which is preliminary data.</text>
</comment>
<feature type="compositionally biased region" description="Pro residues" evidence="1">
    <location>
        <begin position="24"/>
        <end position="39"/>
    </location>
</feature>